<dbReference type="Proteomes" id="UP001176940">
    <property type="component" value="Unassembled WGS sequence"/>
</dbReference>
<gene>
    <name evidence="2" type="ORF">RIMI_LOCUS20738347</name>
</gene>
<keyword evidence="1" id="KW-0472">Membrane</keyword>
<protein>
    <submittedName>
        <fullName evidence="2">Uncharacterized protein</fullName>
    </submittedName>
</protein>
<keyword evidence="1" id="KW-0812">Transmembrane</keyword>
<accession>A0ABN9MJX2</accession>
<name>A0ABN9MJX2_9NEOB</name>
<evidence type="ECO:0000313" key="3">
    <source>
        <dbReference type="Proteomes" id="UP001176940"/>
    </source>
</evidence>
<evidence type="ECO:0000256" key="1">
    <source>
        <dbReference type="SAM" id="Phobius"/>
    </source>
</evidence>
<reference evidence="2" key="1">
    <citation type="submission" date="2023-07" db="EMBL/GenBank/DDBJ databases">
        <authorList>
            <person name="Stuckert A."/>
        </authorList>
    </citation>
    <scope>NUCLEOTIDE SEQUENCE</scope>
</reference>
<dbReference type="EMBL" id="CAUEEQ010070434">
    <property type="protein sequence ID" value="CAJ0965894.1"/>
    <property type="molecule type" value="Genomic_DNA"/>
</dbReference>
<evidence type="ECO:0000313" key="2">
    <source>
        <dbReference type="EMBL" id="CAJ0965894.1"/>
    </source>
</evidence>
<feature type="transmembrane region" description="Helical" evidence="1">
    <location>
        <begin position="60"/>
        <end position="86"/>
    </location>
</feature>
<comment type="caution">
    <text evidence="2">The sequence shown here is derived from an EMBL/GenBank/DDBJ whole genome shotgun (WGS) entry which is preliminary data.</text>
</comment>
<keyword evidence="1" id="KW-1133">Transmembrane helix</keyword>
<feature type="transmembrane region" description="Helical" evidence="1">
    <location>
        <begin position="29"/>
        <end position="48"/>
    </location>
</feature>
<proteinExistence type="predicted"/>
<organism evidence="2 3">
    <name type="scientific">Ranitomeya imitator</name>
    <name type="common">mimic poison frog</name>
    <dbReference type="NCBI Taxonomy" id="111125"/>
    <lineage>
        <taxon>Eukaryota</taxon>
        <taxon>Metazoa</taxon>
        <taxon>Chordata</taxon>
        <taxon>Craniata</taxon>
        <taxon>Vertebrata</taxon>
        <taxon>Euteleostomi</taxon>
        <taxon>Amphibia</taxon>
        <taxon>Batrachia</taxon>
        <taxon>Anura</taxon>
        <taxon>Neobatrachia</taxon>
        <taxon>Hyloidea</taxon>
        <taxon>Dendrobatidae</taxon>
        <taxon>Dendrobatinae</taxon>
        <taxon>Ranitomeya</taxon>
    </lineage>
</organism>
<keyword evidence="3" id="KW-1185">Reference proteome</keyword>
<sequence length="260" mass="28602">MLISQIFGVALVPLWTSFSSYDTSLLFSMFIIITVIVKGSLLSCWILIRATSWIVQMTSVLGVMIAQMFLLQFSLHASLFSVVVLVPPSTFTGICVCKFHLCGQGDDKHEDPVPGPRSRAVIGIFSRSSQEEYSWLASMLSRVGRVVPFGITNSNAHQFNQQVPQCTFAILYHSKTRGRVNITDVTDSLYDEELSFMSKVLGKSNVIVVADDMDDSSPRAAQNILTNQPSIAQLAQRRLSVYHKGENGQSADTGQSSANI</sequence>